<keyword evidence="16" id="KW-1185">Reference proteome</keyword>
<evidence type="ECO:0000256" key="7">
    <source>
        <dbReference type="ARBA" id="ARBA00022553"/>
    </source>
</evidence>
<keyword evidence="8" id="KW-0934">Plastid</keyword>
<dbReference type="NCBIfam" id="NF002150">
    <property type="entry name" value="PRK00982.1-4"/>
    <property type="match status" value="1"/>
</dbReference>
<dbReference type="PANTHER" id="PTHR46153:SF2">
    <property type="entry name" value="ACYL CARRIER PROTEIN"/>
    <property type="match status" value="1"/>
</dbReference>
<dbReference type="NCBIfam" id="TIGR00517">
    <property type="entry name" value="acyl_carrier"/>
    <property type="match status" value="1"/>
</dbReference>
<keyword evidence="7" id="KW-0597">Phosphoprotein</keyword>
<evidence type="ECO:0000313" key="16">
    <source>
        <dbReference type="Proteomes" id="UP000825935"/>
    </source>
</evidence>
<dbReference type="InterPro" id="IPR020806">
    <property type="entry name" value="PKS_PP-bd"/>
</dbReference>
<keyword evidence="10" id="KW-0809">Transit peptide</keyword>
<evidence type="ECO:0000256" key="2">
    <source>
        <dbReference type="ARBA" id="ARBA00004229"/>
    </source>
</evidence>
<feature type="domain" description="Carrier" evidence="14">
    <location>
        <begin position="61"/>
        <end position="135"/>
    </location>
</feature>
<keyword evidence="4 13" id="KW-0596">Phosphopantetheine</keyword>
<evidence type="ECO:0000256" key="9">
    <source>
        <dbReference type="ARBA" id="ARBA00022832"/>
    </source>
</evidence>
<keyword evidence="11" id="KW-0443">Lipid metabolism</keyword>
<keyword evidence="12 13" id="KW-0275">Fatty acid biosynthesis</keyword>
<keyword evidence="9" id="KW-0276">Fatty acid metabolism</keyword>
<keyword evidence="5 13" id="KW-0444">Lipid biosynthesis</keyword>
<dbReference type="PANTHER" id="PTHR46153">
    <property type="entry name" value="ACYL CARRIER PROTEIN"/>
    <property type="match status" value="1"/>
</dbReference>
<evidence type="ECO:0000256" key="5">
    <source>
        <dbReference type="ARBA" id="ARBA00022516"/>
    </source>
</evidence>
<dbReference type="Proteomes" id="UP000825935">
    <property type="component" value="Chromosome 18"/>
</dbReference>
<evidence type="ECO:0000259" key="14">
    <source>
        <dbReference type="PROSITE" id="PS50075"/>
    </source>
</evidence>
<dbReference type="EMBL" id="CM035423">
    <property type="protein sequence ID" value="KAH7366386.1"/>
    <property type="molecule type" value="Genomic_DNA"/>
</dbReference>
<comment type="subcellular location">
    <subcellularLocation>
        <location evidence="2">Plastid</location>
        <location evidence="2">Chloroplast</location>
    </subcellularLocation>
</comment>
<evidence type="ECO:0000256" key="3">
    <source>
        <dbReference type="ARBA" id="ARBA00010930"/>
    </source>
</evidence>
<comment type="function">
    <text evidence="1 13">Carrier of the growing fatty acid chain in fatty acid biosynthesis.</text>
</comment>
<dbReference type="InterPro" id="IPR044813">
    <property type="entry name" value="ACP_chloroplastic"/>
</dbReference>
<sequence length="137" mass="14867">MASTSLISVSVPQLTSPPKSAVVANLRGRYNGLRCFQLPQRINMRASTRNCPSRAVRIICQSTIQQVQDIIATQLSVDPSTVQPETKFSELGADSLDTVEIVMSLEEKFGVSIGEQDAENISTVKQVADLIEKESSA</sequence>
<dbReference type="OMA" id="PQRINMR"/>
<dbReference type="GO" id="GO:0009507">
    <property type="term" value="C:chloroplast"/>
    <property type="evidence" value="ECO:0007669"/>
    <property type="project" value="UniProtKB-SubCell"/>
</dbReference>
<dbReference type="PROSITE" id="PS50075">
    <property type="entry name" value="CARRIER"/>
    <property type="match status" value="1"/>
</dbReference>
<dbReference type="Pfam" id="PF00550">
    <property type="entry name" value="PP-binding"/>
    <property type="match status" value="1"/>
</dbReference>
<dbReference type="InterPro" id="IPR009081">
    <property type="entry name" value="PP-bd_ACP"/>
</dbReference>
<dbReference type="AlphaFoldDB" id="A0A8T2SSK9"/>
<accession>A0A8T2SSK9</accession>
<evidence type="ECO:0000256" key="1">
    <source>
        <dbReference type="ARBA" id="ARBA00003180"/>
    </source>
</evidence>
<name>A0A8T2SSK9_CERRI</name>
<dbReference type="SMART" id="SM00823">
    <property type="entry name" value="PKS_PP"/>
    <property type="match status" value="1"/>
</dbReference>
<evidence type="ECO:0000256" key="4">
    <source>
        <dbReference type="ARBA" id="ARBA00022450"/>
    </source>
</evidence>
<comment type="similarity">
    <text evidence="3">Belongs to the acyl carrier protein (ACP) family.</text>
</comment>
<comment type="caution">
    <text evidence="15">The sequence shown here is derived from an EMBL/GenBank/DDBJ whole genome shotgun (WGS) entry which is preliminary data.</text>
</comment>
<gene>
    <name evidence="15" type="ORF">KP509_18G076100</name>
</gene>
<dbReference type="InterPro" id="IPR003231">
    <property type="entry name" value="ACP"/>
</dbReference>
<dbReference type="Gene3D" id="1.10.1200.10">
    <property type="entry name" value="ACP-like"/>
    <property type="match status" value="1"/>
</dbReference>
<protein>
    <recommendedName>
        <fullName evidence="13">Acyl carrier protein</fullName>
    </recommendedName>
</protein>
<dbReference type="InterPro" id="IPR036736">
    <property type="entry name" value="ACP-like_sf"/>
</dbReference>
<evidence type="ECO:0000256" key="12">
    <source>
        <dbReference type="ARBA" id="ARBA00023160"/>
    </source>
</evidence>
<proteinExistence type="inferred from homology"/>
<keyword evidence="6" id="KW-0150">Chloroplast</keyword>
<dbReference type="GO" id="GO:0031177">
    <property type="term" value="F:phosphopantetheine binding"/>
    <property type="evidence" value="ECO:0007669"/>
    <property type="project" value="InterPro"/>
</dbReference>
<dbReference type="InterPro" id="IPR006162">
    <property type="entry name" value="Ppantetheine_attach_site"/>
</dbReference>
<dbReference type="GO" id="GO:0000036">
    <property type="term" value="F:acyl carrier activity"/>
    <property type="evidence" value="ECO:0007669"/>
    <property type="project" value="InterPro"/>
</dbReference>
<evidence type="ECO:0000256" key="10">
    <source>
        <dbReference type="ARBA" id="ARBA00022946"/>
    </source>
</evidence>
<evidence type="ECO:0000256" key="11">
    <source>
        <dbReference type="ARBA" id="ARBA00023098"/>
    </source>
</evidence>
<evidence type="ECO:0000256" key="13">
    <source>
        <dbReference type="RuleBase" id="RU000722"/>
    </source>
</evidence>
<reference evidence="15" key="1">
    <citation type="submission" date="2021-08" db="EMBL/GenBank/DDBJ databases">
        <title>WGS assembly of Ceratopteris richardii.</title>
        <authorList>
            <person name="Marchant D.B."/>
            <person name="Chen G."/>
            <person name="Jenkins J."/>
            <person name="Shu S."/>
            <person name="Leebens-Mack J."/>
            <person name="Grimwood J."/>
            <person name="Schmutz J."/>
            <person name="Soltis P."/>
            <person name="Soltis D."/>
            <person name="Chen Z.-H."/>
        </authorList>
    </citation>
    <scope>NUCLEOTIDE SEQUENCE</scope>
    <source>
        <strain evidence="15">Whitten #5841</strain>
        <tissue evidence="15">Leaf</tissue>
    </source>
</reference>
<evidence type="ECO:0000313" key="15">
    <source>
        <dbReference type="EMBL" id="KAH7366386.1"/>
    </source>
</evidence>
<dbReference type="SUPFAM" id="SSF47336">
    <property type="entry name" value="ACP-like"/>
    <property type="match status" value="1"/>
</dbReference>
<dbReference type="HAMAP" id="MF_01217">
    <property type="entry name" value="Acyl_carrier"/>
    <property type="match status" value="1"/>
</dbReference>
<organism evidence="15 16">
    <name type="scientific">Ceratopteris richardii</name>
    <name type="common">Triangle waterfern</name>
    <dbReference type="NCBI Taxonomy" id="49495"/>
    <lineage>
        <taxon>Eukaryota</taxon>
        <taxon>Viridiplantae</taxon>
        <taxon>Streptophyta</taxon>
        <taxon>Embryophyta</taxon>
        <taxon>Tracheophyta</taxon>
        <taxon>Polypodiopsida</taxon>
        <taxon>Polypodiidae</taxon>
        <taxon>Polypodiales</taxon>
        <taxon>Pteridineae</taxon>
        <taxon>Pteridaceae</taxon>
        <taxon>Parkerioideae</taxon>
        <taxon>Ceratopteris</taxon>
    </lineage>
</organism>
<evidence type="ECO:0000256" key="6">
    <source>
        <dbReference type="ARBA" id="ARBA00022528"/>
    </source>
</evidence>
<dbReference type="OrthoDB" id="448946at2759"/>
<dbReference type="PROSITE" id="PS00012">
    <property type="entry name" value="PHOSPHOPANTETHEINE"/>
    <property type="match status" value="1"/>
</dbReference>
<evidence type="ECO:0000256" key="8">
    <source>
        <dbReference type="ARBA" id="ARBA00022640"/>
    </source>
</evidence>
<dbReference type="NCBIfam" id="NF002148">
    <property type="entry name" value="PRK00982.1-2"/>
    <property type="match status" value="1"/>
</dbReference>